<proteinExistence type="predicted"/>
<feature type="domain" description="Lipopolysaccharide assembly protein A" evidence="6">
    <location>
        <begin position="20"/>
        <end position="83"/>
    </location>
</feature>
<keyword evidence="3 5" id="KW-1133">Transmembrane helix</keyword>
<dbReference type="RefSeq" id="WP_168032296.1">
    <property type="nucleotide sequence ID" value="NZ_JAAVNE010000025.1"/>
</dbReference>
<evidence type="ECO:0000256" key="1">
    <source>
        <dbReference type="ARBA" id="ARBA00022475"/>
    </source>
</evidence>
<evidence type="ECO:0000256" key="5">
    <source>
        <dbReference type="SAM" id="Phobius"/>
    </source>
</evidence>
<gene>
    <name evidence="7" type="ORF">HEQ75_15775</name>
</gene>
<protein>
    <submittedName>
        <fullName evidence="7">LapA family protein</fullName>
    </submittedName>
</protein>
<dbReference type="Pfam" id="PF06305">
    <property type="entry name" value="LapA_dom"/>
    <property type="match status" value="1"/>
</dbReference>
<dbReference type="InterPro" id="IPR010445">
    <property type="entry name" value="LapA_dom"/>
</dbReference>
<accession>A0ABX1E980</accession>
<keyword evidence="4 5" id="KW-0472">Membrane</keyword>
<evidence type="ECO:0000256" key="2">
    <source>
        <dbReference type="ARBA" id="ARBA00022692"/>
    </source>
</evidence>
<organism evidence="7 8">
    <name type="scientific">Falsiroseomonas selenitidurans</name>
    <dbReference type="NCBI Taxonomy" id="2716335"/>
    <lineage>
        <taxon>Bacteria</taxon>
        <taxon>Pseudomonadati</taxon>
        <taxon>Pseudomonadota</taxon>
        <taxon>Alphaproteobacteria</taxon>
        <taxon>Acetobacterales</taxon>
        <taxon>Roseomonadaceae</taxon>
        <taxon>Falsiroseomonas</taxon>
    </lineage>
</organism>
<feature type="transmembrane region" description="Helical" evidence="5">
    <location>
        <begin position="37"/>
        <end position="61"/>
    </location>
</feature>
<sequence length="110" mass="12018">MRWLLFLPLLILLAVFALSNMQEVQFRLWPFDLAWAAPLGVAALILSGFGFVIGALIAWAAGLPARRRARRVEEAARLVESELAVLKAREAALRDAPGPAPMRISLRSGA</sequence>
<evidence type="ECO:0000259" key="6">
    <source>
        <dbReference type="Pfam" id="PF06305"/>
    </source>
</evidence>
<comment type="caution">
    <text evidence="7">The sequence shown here is derived from an EMBL/GenBank/DDBJ whole genome shotgun (WGS) entry which is preliminary data.</text>
</comment>
<evidence type="ECO:0000313" key="8">
    <source>
        <dbReference type="Proteomes" id="UP000787635"/>
    </source>
</evidence>
<keyword evidence="2 5" id="KW-0812">Transmembrane</keyword>
<dbReference type="Proteomes" id="UP000787635">
    <property type="component" value="Unassembled WGS sequence"/>
</dbReference>
<evidence type="ECO:0000256" key="3">
    <source>
        <dbReference type="ARBA" id="ARBA00022989"/>
    </source>
</evidence>
<reference evidence="7 8" key="1">
    <citation type="submission" date="2020-03" db="EMBL/GenBank/DDBJ databases">
        <title>Roseomonas selenitidurans sp. nov. isolated from urban soil.</title>
        <authorList>
            <person name="Liu H."/>
        </authorList>
    </citation>
    <scope>NUCLEOTIDE SEQUENCE [LARGE SCALE GENOMIC DNA]</scope>
    <source>
        <strain evidence="7 8">BU-1</strain>
    </source>
</reference>
<evidence type="ECO:0000256" key="4">
    <source>
        <dbReference type="ARBA" id="ARBA00023136"/>
    </source>
</evidence>
<evidence type="ECO:0000313" key="7">
    <source>
        <dbReference type="EMBL" id="NKC32322.1"/>
    </source>
</evidence>
<name>A0ABX1E980_9PROT</name>
<keyword evidence="1" id="KW-1003">Cell membrane</keyword>
<dbReference type="EMBL" id="JAAVNE010000025">
    <property type="protein sequence ID" value="NKC32322.1"/>
    <property type="molecule type" value="Genomic_DNA"/>
</dbReference>
<keyword evidence="8" id="KW-1185">Reference proteome</keyword>